<gene>
    <name evidence="3" type="ORF">GA0070612_0500</name>
</gene>
<feature type="transmembrane region" description="Helical" evidence="2">
    <location>
        <begin position="215"/>
        <end position="234"/>
    </location>
</feature>
<name>A0A1C4UK85_9ACTN</name>
<feature type="region of interest" description="Disordered" evidence="1">
    <location>
        <begin position="1"/>
        <end position="215"/>
    </location>
</feature>
<dbReference type="EMBL" id="LT607409">
    <property type="protein sequence ID" value="SCE72062.1"/>
    <property type="molecule type" value="Genomic_DNA"/>
</dbReference>
<feature type="transmembrane region" description="Helical" evidence="2">
    <location>
        <begin position="352"/>
        <end position="372"/>
    </location>
</feature>
<reference evidence="4" key="1">
    <citation type="submission" date="2016-06" db="EMBL/GenBank/DDBJ databases">
        <authorList>
            <person name="Varghese N."/>
            <person name="Submissions Spin"/>
        </authorList>
    </citation>
    <scope>NUCLEOTIDE SEQUENCE [LARGE SCALE GENOMIC DNA]</scope>
    <source>
        <strain evidence="4">DSM 45160</strain>
    </source>
</reference>
<sequence>MNVVTGRRAARDHEDPPTGPAVDDDPVPDPAPPRSAGVAPQPRLVPGTGAGTRQGPSPRPSPTTRAGADPPAEQQTRPAEFAATPARPTPAAPTPTPARPTPAAPAPSPARPSPPGPTAGSTVAAAETVEVEPTTGAPVDAVPRRVPVRQQSRRHRDRRADGDAPDGDDAFWAPIEEVHWDGTPVREDPTPDRGLDFRPTRRRPPSRTAPPPDPLPGLAALVTLSLVAAFFAWVSAGPFWIAVGHARVGTVVLDGCTGDGLTQRCRGTFTAQDGRFIAHGVRVTGVPAVANASGTRLSARMTGPDATTAYADTGVGRHLRWLPGLLVVLGCAAGIVRWTGSARLPGRRSRRWAVTSAVAGPVLITVGFLVAAW</sequence>
<feature type="compositionally biased region" description="Pro residues" evidence="1">
    <location>
        <begin position="87"/>
        <end position="117"/>
    </location>
</feature>
<feature type="transmembrane region" description="Helical" evidence="2">
    <location>
        <begin position="321"/>
        <end position="340"/>
    </location>
</feature>
<dbReference type="Proteomes" id="UP000198224">
    <property type="component" value="Chromosome I"/>
</dbReference>
<keyword evidence="2" id="KW-0472">Membrane</keyword>
<accession>A0A1C4UK85</accession>
<organism evidence="3 4">
    <name type="scientific">Micromonospora chokoriensis</name>
    <dbReference type="NCBI Taxonomy" id="356851"/>
    <lineage>
        <taxon>Bacteria</taxon>
        <taxon>Bacillati</taxon>
        <taxon>Actinomycetota</taxon>
        <taxon>Actinomycetes</taxon>
        <taxon>Micromonosporales</taxon>
        <taxon>Micromonosporaceae</taxon>
        <taxon>Micromonospora</taxon>
    </lineage>
</organism>
<keyword evidence="2" id="KW-1133">Transmembrane helix</keyword>
<evidence type="ECO:0000256" key="2">
    <source>
        <dbReference type="SAM" id="Phobius"/>
    </source>
</evidence>
<dbReference type="AlphaFoldDB" id="A0A1C4UK85"/>
<evidence type="ECO:0000256" key="1">
    <source>
        <dbReference type="SAM" id="MobiDB-lite"/>
    </source>
</evidence>
<feature type="compositionally biased region" description="Basic and acidic residues" evidence="1">
    <location>
        <begin position="176"/>
        <end position="199"/>
    </location>
</feature>
<keyword evidence="2" id="KW-0812">Transmembrane</keyword>
<evidence type="ECO:0000313" key="4">
    <source>
        <dbReference type="Proteomes" id="UP000198224"/>
    </source>
</evidence>
<protein>
    <submittedName>
        <fullName evidence="3">Uncharacterized protein</fullName>
    </submittedName>
</protein>
<evidence type="ECO:0000313" key="3">
    <source>
        <dbReference type="EMBL" id="SCE72062.1"/>
    </source>
</evidence>
<keyword evidence="4" id="KW-1185">Reference proteome</keyword>
<proteinExistence type="predicted"/>